<evidence type="ECO:0000313" key="2">
    <source>
        <dbReference type="EMBL" id="THV00356.1"/>
    </source>
</evidence>
<dbReference type="EMBL" id="ML179105">
    <property type="protein sequence ID" value="THV00356.1"/>
    <property type="molecule type" value="Genomic_DNA"/>
</dbReference>
<evidence type="ECO:0000313" key="3">
    <source>
        <dbReference type="Proteomes" id="UP000297245"/>
    </source>
</evidence>
<feature type="non-terminal residue" evidence="2">
    <location>
        <position position="1"/>
    </location>
</feature>
<gene>
    <name evidence="2" type="ORF">K435DRAFT_657327</name>
</gene>
<sequence length="205" mass="22960">GYLSLFLLIPGNIAGSIVARRSFGGEINQQIGYYLLGIMIVFSMLLGYINVKKDTRKHRKWMLRSVVYFAVPILPRPMALIAASIITKMGDYYTVWRCDEVFYVLQSTDQLSQLFPQCVTNVTDLSNNALGVAVHASNNEGELGKSSALRLVHGMCLWISMIISVIAVEIYIEKTDSANYSRNGFVLEPRNYDPGKESPPRSLRS</sequence>
<reference evidence="2 3" key="1">
    <citation type="journal article" date="2019" name="Nat. Ecol. Evol.">
        <title>Megaphylogeny resolves global patterns of mushroom evolution.</title>
        <authorList>
            <person name="Varga T."/>
            <person name="Krizsan K."/>
            <person name="Foldi C."/>
            <person name="Dima B."/>
            <person name="Sanchez-Garcia M."/>
            <person name="Sanchez-Ramirez S."/>
            <person name="Szollosi G.J."/>
            <person name="Szarkandi J.G."/>
            <person name="Papp V."/>
            <person name="Albert L."/>
            <person name="Andreopoulos W."/>
            <person name="Angelini C."/>
            <person name="Antonin V."/>
            <person name="Barry K.W."/>
            <person name="Bougher N.L."/>
            <person name="Buchanan P."/>
            <person name="Buyck B."/>
            <person name="Bense V."/>
            <person name="Catcheside P."/>
            <person name="Chovatia M."/>
            <person name="Cooper J."/>
            <person name="Damon W."/>
            <person name="Desjardin D."/>
            <person name="Finy P."/>
            <person name="Geml J."/>
            <person name="Haridas S."/>
            <person name="Hughes K."/>
            <person name="Justo A."/>
            <person name="Karasinski D."/>
            <person name="Kautmanova I."/>
            <person name="Kiss B."/>
            <person name="Kocsube S."/>
            <person name="Kotiranta H."/>
            <person name="LaButti K.M."/>
            <person name="Lechner B.E."/>
            <person name="Liimatainen K."/>
            <person name="Lipzen A."/>
            <person name="Lukacs Z."/>
            <person name="Mihaltcheva S."/>
            <person name="Morgado L.N."/>
            <person name="Niskanen T."/>
            <person name="Noordeloos M.E."/>
            <person name="Ohm R.A."/>
            <person name="Ortiz-Santana B."/>
            <person name="Ovrebo C."/>
            <person name="Racz N."/>
            <person name="Riley R."/>
            <person name="Savchenko A."/>
            <person name="Shiryaev A."/>
            <person name="Soop K."/>
            <person name="Spirin V."/>
            <person name="Szebenyi C."/>
            <person name="Tomsovsky M."/>
            <person name="Tulloss R.E."/>
            <person name="Uehling J."/>
            <person name="Grigoriev I.V."/>
            <person name="Vagvolgyi C."/>
            <person name="Papp T."/>
            <person name="Martin F.M."/>
            <person name="Miettinen O."/>
            <person name="Hibbett D.S."/>
            <person name="Nagy L.G."/>
        </authorList>
    </citation>
    <scope>NUCLEOTIDE SEQUENCE [LARGE SCALE GENOMIC DNA]</scope>
    <source>
        <strain evidence="2 3">CBS 962.96</strain>
    </source>
</reference>
<keyword evidence="1" id="KW-1133">Transmembrane helix</keyword>
<proteinExistence type="predicted"/>
<feature type="transmembrane region" description="Helical" evidence="1">
    <location>
        <begin position="151"/>
        <end position="172"/>
    </location>
</feature>
<organism evidence="2 3">
    <name type="scientific">Dendrothele bispora (strain CBS 962.96)</name>
    <dbReference type="NCBI Taxonomy" id="1314807"/>
    <lineage>
        <taxon>Eukaryota</taxon>
        <taxon>Fungi</taxon>
        <taxon>Dikarya</taxon>
        <taxon>Basidiomycota</taxon>
        <taxon>Agaricomycotina</taxon>
        <taxon>Agaricomycetes</taxon>
        <taxon>Agaricomycetidae</taxon>
        <taxon>Agaricales</taxon>
        <taxon>Agaricales incertae sedis</taxon>
        <taxon>Dendrothele</taxon>
    </lineage>
</organism>
<feature type="transmembrane region" description="Helical" evidence="1">
    <location>
        <begin position="61"/>
        <end position="86"/>
    </location>
</feature>
<dbReference type="AlphaFoldDB" id="A0A4V4HGV8"/>
<evidence type="ECO:0000256" key="1">
    <source>
        <dbReference type="SAM" id="Phobius"/>
    </source>
</evidence>
<dbReference type="Proteomes" id="UP000297245">
    <property type="component" value="Unassembled WGS sequence"/>
</dbReference>
<protein>
    <submittedName>
        <fullName evidence="2">Uncharacterized protein</fullName>
    </submittedName>
</protein>
<dbReference type="OrthoDB" id="193478at2759"/>
<keyword evidence="1" id="KW-0472">Membrane</keyword>
<name>A0A4V4HGV8_DENBC</name>
<keyword evidence="1" id="KW-0812">Transmembrane</keyword>
<accession>A0A4V4HGV8</accession>
<keyword evidence="3" id="KW-1185">Reference proteome</keyword>
<feature type="transmembrane region" description="Helical" evidence="1">
    <location>
        <begin position="31"/>
        <end position="49"/>
    </location>
</feature>